<evidence type="ECO:0000313" key="8">
    <source>
        <dbReference type="EMBL" id="RMZ72358.1"/>
    </source>
</evidence>
<dbReference type="AlphaFoldDB" id="A0A3M7MD45"/>
<feature type="transmembrane region" description="Helical" evidence="6">
    <location>
        <begin position="113"/>
        <end position="131"/>
    </location>
</feature>
<gene>
    <name evidence="8" type="ORF">GMOD_00010220</name>
</gene>
<feature type="transmembrane region" description="Helical" evidence="6">
    <location>
        <begin position="33"/>
        <end position="55"/>
    </location>
</feature>
<evidence type="ECO:0000256" key="6">
    <source>
        <dbReference type="SAM" id="Phobius"/>
    </source>
</evidence>
<keyword evidence="9" id="KW-1185">Reference proteome</keyword>
<keyword evidence="4 6" id="KW-0472">Membrane</keyword>
<evidence type="ECO:0000313" key="9">
    <source>
        <dbReference type="Proteomes" id="UP000265663"/>
    </source>
</evidence>
<comment type="similarity">
    <text evidence="5">Belongs to the SAT4 family.</text>
</comment>
<protein>
    <submittedName>
        <fullName evidence="8">Integral membrane</fullName>
    </submittedName>
</protein>
<dbReference type="GO" id="GO:0016020">
    <property type="term" value="C:membrane"/>
    <property type="evidence" value="ECO:0007669"/>
    <property type="project" value="UniProtKB-SubCell"/>
</dbReference>
<dbReference type="Proteomes" id="UP000265663">
    <property type="component" value="Unassembled WGS sequence"/>
</dbReference>
<evidence type="ECO:0000259" key="7">
    <source>
        <dbReference type="Pfam" id="PF20684"/>
    </source>
</evidence>
<evidence type="ECO:0000256" key="4">
    <source>
        <dbReference type="ARBA" id="ARBA00023136"/>
    </source>
</evidence>
<sequence>MGTFYGMSIMFTKLSILHFYLRFLVARPHLRKIIYAMGTIVVAYSFVTSFEWLYVCQPLEKYWDLTITGGSCVNRGQFGVFSGVMNVVTDAIILLFPLALLRDMRNLPLWTKAAVTGIMMTGGFVVVISIIRAKKNADMLHTIDVTWDAAQMVTLW</sequence>
<evidence type="ECO:0000256" key="3">
    <source>
        <dbReference type="ARBA" id="ARBA00022989"/>
    </source>
</evidence>
<organism evidence="8 9">
    <name type="scientific">Pyrenophora seminiperda CCB06</name>
    <dbReference type="NCBI Taxonomy" id="1302712"/>
    <lineage>
        <taxon>Eukaryota</taxon>
        <taxon>Fungi</taxon>
        <taxon>Dikarya</taxon>
        <taxon>Ascomycota</taxon>
        <taxon>Pezizomycotina</taxon>
        <taxon>Dothideomycetes</taxon>
        <taxon>Pleosporomycetidae</taxon>
        <taxon>Pleosporales</taxon>
        <taxon>Pleosporineae</taxon>
        <taxon>Pleosporaceae</taxon>
        <taxon>Pyrenophora</taxon>
    </lineage>
</organism>
<evidence type="ECO:0000256" key="1">
    <source>
        <dbReference type="ARBA" id="ARBA00004141"/>
    </source>
</evidence>
<dbReference type="PANTHER" id="PTHR33048:SF47">
    <property type="entry name" value="INTEGRAL MEMBRANE PROTEIN-RELATED"/>
    <property type="match status" value="1"/>
</dbReference>
<feature type="transmembrane region" description="Helical" evidence="6">
    <location>
        <begin position="78"/>
        <end position="101"/>
    </location>
</feature>
<dbReference type="Pfam" id="PF20684">
    <property type="entry name" value="Fung_rhodopsin"/>
    <property type="match status" value="1"/>
</dbReference>
<proteinExistence type="inferred from homology"/>
<dbReference type="InterPro" id="IPR049326">
    <property type="entry name" value="Rhodopsin_dom_fungi"/>
</dbReference>
<dbReference type="EMBL" id="KE747832">
    <property type="protein sequence ID" value="RMZ72358.1"/>
    <property type="molecule type" value="Genomic_DNA"/>
</dbReference>
<feature type="domain" description="Rhodopsin" evidence="7">
    <location>
        <begin position="3"/>
        <end position="154"/>
    </location>
</feature>
<reference evidence="8 9" key="1">
    <citation type="journal article" date="2014" name="PLoS ONE">
        <title>De novo Genome Assembly of the Fungal Plant Pathogen Pyrenophora semeniperda.</title>
        <authorList>
            <person name="Soliai M.M."/>
            <person name="Meyer S.E."/>
            <person name="Udall J.A."/>
            <person name="Elzinga D.E."/>
            <person name="Hermansen R.A."/>
            <person name="Bodily P.M."/>
            <person name="Hart A.A."/>
            <person name="Coleman C.E."/>
        </authorList>
    </citation>
    <scope>NUCLEOTIDE SEQUENCE [LARGE SCALE GENOMIC DNA]</scope>
    <source>
        <strain evidence="8 9">CCB06</strain>
        <tissue evidence="8">Mycelium</tissue>
    </source>
</reference>
<feature type="transmembrane region" description="Helical" evidence="6">
    <location>
        <begin position="6"/>
        <end position="26"/>
    </location>
</feature>
<name>A0A3M7MD45_9PLEO</name>
<comment type="subcellular location">
    <subcellularLocation>
        <location evidence="1">Membrane</location>
        <topology evidence="1">Multi-pass membrane protein</topology>
    </subcellularLocation>
</comment>
<dbReference type="PANTHER" id="PTHR33048">
    <property type="entry name" value="PTH11-LIKE INTEGRAL MEMBRANE PROTEIN (AFU_ORTHOLOGUE AFUA_5G11245)"/>
    <property type="match status" value="1"/>
</dbReference>
<evidence type="ECO:0000256" key="2">
    <source>
        <dbReference type="ARBA" id="ARBA00022692"/>
    </source>
</evidence>
<accession>A0A3M7MD45</accession>
<keyword evidence="2 6" id="KW-0812">Transmembrane</keyword>
<dbReference type="OrthoDB" id="3934549at2759"/>
<keyword evidence="3 6" id="KW-1133">Transmembrane helix</keyword>
<dbReference type="InterPro" id="IPR052337">
    <property type="entry name" value="SAT4-like"/>
</dbReference>
<evidence type="ECO:0000256" key="5">
    <source>
        <dbReference type="ARBA" id="ARBA00038359"/>
    </source>
</evidence>